<reference evidence="1" key="1">
    <citation type="journal article" date="2015" name="Nature">
        <title>Complex archaea that bridge the gap between prokaryotes and eukaryotes.</title>
        <authorList>
            <person name="Spang A."/>
            <person name="Saw J.H."/>
            <person name="Jorgensen S.L."/>
            <person name="Zaremba-Niedzwiedzka K."/>
            <person name="Martijn J."/>
            <person name="Lind A.E."/>
            <person name="van Eijk R."/>
            <person name="Schleper C."/>
            <person name="Guy L."/>
            <person name="Ettema T.J."/>
        </authorList>
    </citation>
    <scope>NUCLEOTIDE SEQUENCE</scope>
</reference>
<protein>
    <recommendedName>
        <fullName evidence="2">DNA-directed DNA polymerase family A palm domain-containing protein</fullName>
    </recommendedName>
</protein>
<organism evidence="1">
    <name type="scientific">marine sediment metagenome</name>
    <dbReference type="NCBI Taxonomy" id="412755"/>
    <lineage>
        <taxon>unclassified sequences</taxon>
        <taxon>metagenomes</taxon>
        <taxon>ecological metagenomes</taxon>
    </lineage>
</organism>
<dbReference type="SUPFAM" id="SSF56672">
    <property type="entry name" value="DNA/RNA polymerases"/>
    <property type="match status" value="1"/>
</dbReference>
<sequence length="206" mass="23819">GGVGAWRNFDKSDRYTDGEVHEFKDIWRAQHPRIAGRDGLWRGLQQAAGRAICTGTAQRYANVVYEPVVDRAGWWLSCILPDGKRLWYFRPQAELTDTRWGPKYDIQYEGRNNKKGGKWGTVRTYGGMLTENVIQAMSRQLLVEAMIRVEYAGYPIILTIYDEIVSEPMKRFGSQEDFDAHMKVQPTWAAGLPLNVDGWRKNRYRK</sequence>
<evidence type="ECO:0000313" key="1">
    <source>
        <dbReference type="EMBL" id="KKK95426.1"/>
    </source>
</evidence>
<dbReference type="AlphaFoldDB" id="A0A0F9CFJ5"/>
<dbReference type="InterPro" id="IPR043502">
    <property type="entry name" value="DNA/RNA_pol_sf"/>
</dbReference>
<evidence type="ECO:0008006" key="2">
    <source>
        <dbReference type="Google" id="ProtNLM"/>
    </source>
</evidence>
<accession>A0A0F9CFJ5</accession>
<name>A0A0F9CFJ5_9ZZZZ</name>
<dbReference type="EMBL" id="LAZR01046916">
    <property type="protein sequence ID" value="KKK95426.1"/>
    <property type="molecule type" value="Genomic_DNA"/>
</dbReference>
<gene>
    <name evidence="1" type="ORF">LCGC14_2672960</name>
</gene>
<comment type="caution">
    <text evidence="1">The sequence shown here is derived from an EMBL/GenBank/DDBJ whole genome shotgun (WGS) entry which is preliminary data.</text>
</comment>
<proteinExistence type="predicted"/>
<feature type="non-terminal residue" evidence="1">
    <location>
        <position position="1"/>
    </location>
</feature>